<dbReference type="GO" id="GO:0016301">
    <property type="term" value="F:kinase activity"/>
    <property type="evidence" value="ECO:0007669"/>
    <property type="project" value="UniProtKB-KW"/>
</dbReference>
<reference evidence="8" key="1">
    <citation type="submission" date="2018-09" db="EMBL/GenBank/DDBJ databases">
        <authorList>
            <person name="Zhu H."/>
        </authorList>
    </citation>
    <scope>NUCLEOTIDE SEQUENCE [LARGE SCALE GENOMIC DNA]</scope>
    <source>
        <strain evidence="8">K1W22B-1</strain>
    </source>
</reference>
<dbReference type="Proteomes" id="UP000276542">
    <property type="component" value="Unassembled WGS sequence"/>
</dbReference>
<dbReference type="PROSITE" id="PS01075">
    <property type="entry name" value="ACETATE_KINASE_1"/>
    <property type="match status" value="1"/>
</dbReference>
<dbReference type="OrthoDB" id="3538329at2"/>
<dbReference type="InterPro" id="IPR012853">
    <property type="entry name" value="CPT"/>
</dbReference>
<evidence type="ECO:0000256" key="2">
    <source>
        <dbReference type="ARBA" id="ARBA00022741"/>
    </source>
</evidence>
<keyword evidence="3" id="KW-0418">Kinase</keyword>
<keyword evidence="2" id="KW-0547">Nucleotide-binding</keyword>
<keyword evidence="8" id="KW-1185">Reference proteome</keyword>
<evidence type="ECO:0000256" key="3">
    <source>
        <dbReference type="ARBA" id="ARBA00022777"/>
    </source>
</evidence>
<dbReference type="AlphaFoldDB" id="A0A3A5HCQ3"/>
<evidence type="ECO:0000256" key="4">
    <source>
        <dbReference type="ARBA" id="ARBA00022840"/>
    </source>
</evidence>
<organism evidence="7 8">
    <name type="scientific">Nocardioides cavernaquae</name>
    <dbReference type="NCBI Taxonomy" id="2321396"/>
    <lineage>
        <taxon>Bacteria</taxon>
        <taxon>Bacillati</taxon>
        <taxon>Actinomycetota</taxon>
        <taxon>Actinomycetes</taxon>
        <taxon>Propionibacteriales</taxon>
        <taxon>Nocardioidaceae</taxon>
        <taxon>Nocardioides</taxon>
    </lineage>
</organism>
<dbReference type="Pfam" id="PF07931">
    <property type="entry name" value="CPT"/>
    <property type="match status" value="1"/>
</dbReference>
<keyword evidence="4" id="KW-0067">ATP-binding</keyword>
<dbReference type="PIRSF" id="PIRSF007531">
    <property type="entry name" value="CPT"/>
    <property type="match status" value="1"/>
</dbReference>
<keyword evidence="1 7" id="KW-0808">Transferase</keyword>
<feature type="binding site" evidence="6">
    <location>
        <begin position="10"/>
        <end position="17"/>
    </location>
    <ligand>
        <name>ATP</name>
        <dbReference type="ChEBI" id="CHEBI:30616"/>
    </ligand>
</feature>
<accession>A0A3A5HCQ3</accession>
<evidence type="ECO:0000256" key="5">
    <source>
        <dbReference type="PIRSR" id="PIRSR007531-1"/>
    </source>
</evidence>
<comment type="caution">
    <text evidence="7">The sequence shown here is derived from an EMBL/GenBank/DDBJ whole genome shotgun (WGS) entry which is preliminary data.</text>
</comment>
<name>A0A3A5HCQ3_9ACTN</name>
<proteinExistence type="predicted"/>
<dbReference type="InterPro" id="IPR027417">
    <property type="entry name" value="P-loop_NTPase"/>
</dbReference>
<evidence type="ECO:0000256" key="1">
    <source>
        <dbReference type="ARBA" id="ARBA00022679"/>
    </source>
</evidence>
<dbReference type="GO" id="GO:0016774">
    <property type="term" value="F:phosphotransferase activity, carboxyl group as acceptor"/>
    <property type="evidence" value="ECO:0007669"/>
    <property type="project" value="InterPro"/>
</dbReference>
<sequence length="182" mass="19156">MTGQVIVLNGGSSSGKSTLAKALQRELAGFWLRLGVDTLIEAAPPRLLDIDGGLELGSDGSITHGPAFAVVEDQWMKGVAAVAAAGGLVIIEDNFVSGPSAQRRWREALGQVPTAWIGVRCPPAVAAERERDRADRVEGMAAKQAESVHRGIHYDLEVDTSVVDAVTIAGAIREHLQLSTAP</sequence>
<dbReference type="SUPFAM" id="SSF52540">
    <property type="entry name" value="P-loop containing nucleoside triphosphate hydrolases"/>
    <property type="match status" value="1"/>
</dbReference>
<dbReference type="RefSeq" id="WP_120059656.1">
    <property type="nucleotide sequence ID" value="NZ_QYRP01000002.1"/>
</dbReference>
<feature type="active site" evidence="5">
    <location>
        <position position="37"/>
    </location>
</feature>
<dbReference type="InterPro" id="IPR023865">
    <property type="entry name" value="Aliphatic_acid_kinase_CS"/>
</dbReference>
<dbReference type="EMBL" id="QYRP01000002">
    <property type="protein sequence ID" value="RJS45757.1"/>
    <property type="molecule type" value="Genomic_DNA"/>
</dbReference>
<protein>
    <submittedName>
        <fullName evidence="7">Chloramphenicol phosphotransferase</fullName>
    </submittedName>
</protein>
<gene>
    <name evidence="7" type="ORF">D4739_05640</name>
</gene>
<dbReference type="GO" id="GO:0005524">
    <property type="term" value="F:ATP binding"/>
    <property type="evidence" value="ECO:0007669"/>
    <property type="project" value="UniProtKB-KW"/>
</dbReference>
<evidence type="ECO:0000313" key="7">
    <source>
        <dbReference type="EMBL" id="RJS45757.1"/>
    </source>
</evidence>
<evidence type="ECO:0000313" key="8">
    <source>
        <dbReference type="Proteomes" id="UP000276542"/>
    </source>
</evidence>
<dbReference type="Gene3D" id="3.40.50.300">
    <property type="entry name" value="P-loop containing nucleotide triphosphate hydrolases"/>
    <property type="match status" value="1"/>
</dbReference>
<evidence type="ECO:0000256" key="6">
    <source>
        <dbReference type="PIRSR" id="PIRSR007531-2"/>
    </source>
</evidence>